<feature type="region of interest" description="Disordered" evidence="1">
    <location>
        <begin position="74"/>
        <end position="174"/>
    </location>
</feature>
<evidence type="ECO:0000313" key="3">
    <source>
        <dbReference type="Proteomes" id="UP001596099"/>
    </source>
</evidence>
<dbReference type="AlphaFoldDB" id="A0ABD5RK36"/>
<keyword evidence="3" id="KW-1185">Reference proteome</keyword>
<evidence type="ECO:0000313" key="2">
    <source>
        <dbReference type="EMBL" id="MFC5970866.1"/>
    </source>
</evidence>
<reference evidence="2 3" key="1">
    <citation type="journal article" date="2019" name="Int. J. Syst. Evol. Microbiol.">
        <title>The Global Catalogue of Microorganisms (GCM) 10K type strain sequencing project: providing services to taxonomists for standard genome sequencing and annotation.</title>
        <authorList>
            <consortium name="The Broad Institute Genomics Platform"/>
            <consortium name="The Broad Institute Genome Sequencing Center for Infectious Disease"/>
            <person name="Wu L."/>
            <person name="Ma J."/>
        </authorList>
    </citation>
    <scope>NUCLEOTIDE SEQUENCE [LARGE SCALE GENOMIC DNA]</scope>
    <source>
        <strain evidence="2 3">CGMCC 1.12543</strain>
    </source>
</reference>
<name>A0ABD5RK36_9EURY</name>
<evidence type="ECO:0000256" key="1">
    <source>
        <dbReference type="SAM" id="MobiDB-lite"/>
    </source>
</evidence>
<gene>
    <name evidence="2" type="ORF">ACFPYI_05920</name>
</gene>
<organism evidence="2 3">
    <name type="scientific">Halomarina salina</name>
    <dbReference type="NCBI Taxonomy" id="1872699"/>
    <lineage>
        <taxon>Archaea</taxon>
        <taxon>Methanobacteriati</taxon>
        <taxon>Methanobacteriota</taxon>
        <taxon>Stenosarchaea group</taxon>
        <taxon>Halobacteria</taxon>
        <taxon>Halobacteriales</taxon>
        <taxon>Natronomonadaceae</taxon>
        <taxon>Halomarina</taxon>
    </lineage>
</organism>
<accession>A0ABD5RK36</accession>
<proteinExistence type="predicted"/>
<comment type="caution">
    <text evidence="2">The sequence shown here is derived from an EMBL/GenBank/DDBJ whole genome shotgun (WGS) entry which is preliminary data.</text>
</comment>
<dbReference type="Pfam" id="PF19126">
    <property type="entry name" value="DUF5810"/>
    <property type="match status" value="1"/>
</dbReference>
<feature type="compositionally biased region" description="Acidic residues" evidence="1">
    <location>
        <begin position="130"/>
        <end position="174"/>
    </location>
</feature>
<dbReference type="RefSeq" id="WP_247413783.1">
    <property type="nucleotide sequence ID" value="NZ_JALLGW010000001.1"/>
</dbReference>
<dbReference type="Proteomes" id="UP001596099">
    <property type="component" value="Unassembled WGS sequence"/>
</dbReference>
<feature type="compositionally biased region" description="Basic and acidic residues" evidence="1">
    <location>
        <begin position="76"/>
        <end position="110"/>
    </location>
</feature>
<dbReference type="InterPro" id="IPR043833">
    <property type="entry name" value="DUF5810"/>
</dbReference>
<protein>
    <submittedName>
        <fullName evidence="2">DUF5810 domain-containing protein</fullName>
    </submittedName>
</protein>
<feature type="compositionally biased region" description="Basic and acidic residues" evidence="1">
    <location>
        <begin position="117"/>
        <end position="129"/>
    </location>
</feature>
<sequence>MGYACPVCETPQADARHLANHLAFTAMLHGGEHEAWLDENLPDWNEVGEAELADRVTDHAEEAEYQEVFEDTVNVDGEHQHDHERSGRLFEDEVRTPGRDGVPHEVRSQESPELDEETKAIYEEAREMTEEMLGDDAADDEDPGDRDRTDETDETDETEASDESDAAGDAATDE</sequence>
<dbReference type="EMBL" id="JBHSQH010000001">
    <property type="protein sequence ID" value="MFC5970866.1"/>
    <property type="molecule type" value="Genomic_DNA"/>
</dbReference>